<feature type="region of interest" description="Disordered" evidence="1">
    <location>
        <begin position="1"/>
        <end position="45"/>
    </location>
</feature>
<feature type="compositionally biased region" description="Basic and acidic residues" evidence="1">
    <location>
        <begin position="385"/>
        <end position="412"/>
    </location>
</feature>
<feature type="compositionally biased region" description="Pro residues" evidence="1">
    <location>
        <begin position="193"/>
        <end position="218"/>
    </location>
</feature>
<evidence type="ECO:0000313" key="3">
    <source>
        <dbReference type="Proteomes" id="UP001150569"/>
    </source>
</evidence>
<feature type="compositionally biased region" description="Low complexity" evidence="1">
    <location>
        <begin position="466"/>
        <end position="475"/>
    </location>
</feature>
<accession>A0A9W8E1P0</accession>
<feature type="region of interest" description="Disordered" evidence="1">
    <location>
        <begin position="120"/>
        <end position="160"/>
    </location>
</feature>
<dbReference type="AlphaFoldDB" id="A0A9W8E1P0"/>
<evidence type="ECO:0000313" key="2">
    <source>
        <dbReference type="EMBL" id="KAJ1928067.1"/>
    </source>
</evidence>
<dbReference type="EMBL" id="JANBPT010000089">
    <property type="protein sequence ID" value="KAJ1928067.1"/>
    <property type="molecule type" value="Genomic_DNA"/>
</dbReference>
<evidence type="ECO:0000256" key="1">
    <source>
        <dbReference type="SAM" id="MobiDB-lite"/>
    </source>
</evidence>
<feature type="compositionally biased region" description="Low complexity" evidence="1">
    <location>
        <begin position="178"/>
        <end position="192"/>
    </location>
</feature>
<reference evidence="2" key="1">
    <citation type="submission" date="2022-07" db="EMBL/GenBank/DDBJ databases">
        <title>Phylogenomic reconstructions and comparative analyses of Kickxellomycotina fungi.</title>
        <authorList>
            <person name="Reynolds N.K."/>
            <person name="Stajich J.E."/>
            <person name="Barry K."/>
            <person name="Grigoriev I.V."/>
            <person name="Crous P."/>
            <person name="Smith M.E."/>
        </authorList>
    </citation>
    <scope>NUCLEOTIDE SEQUENCE</scope>
    <source>
        <strain evidence="2">RSA 861</strain>
    </source>
</reference>
<feature type="region of interest" description="Disordered" evidence="1">
    <location>
        <begin position="177"/>
        <end position="219"/>
    </location>
</feature>
<gene>
    <name evidence="2" type="ORF">IWQ60_002379</name>
</gene>
<dbReference type="Proteomes" id="UP001150569">
    <property type="component" value="Unassembled WGS sequence"/>
</dbReference>
<protein>
    <submittedName>
        <fullName evidence="2">Uncharacterized protein</fullName>
    </submittedName>
</protein>
<feature type="compositionally biased region" description="Low complexity" evidence="1">
    <location>
        <begin position="148"/>
        <end position="160"/>
    </location>
</feature>
<keyword evidence="3" id="KW-1185">Reference proteome</keyword>
<proteinExistence type="predicted"/>
<feature type="compositionally biased region" description="Low complexity" evidence="1">
    <location>
        <begin position="30"/>
        <end position="39"/>
    </location>
</feature>
<dbReference type="OrthoDB" id="5600421at2759"/>
<name>A0A9W8E1P0_9FUNG</name>
<comment type="caution">
    <text evidence="2">The sequence shown here is derived from an EMBL/GenBank/DDBJ whole genome shotgun (WGS) entry which is preliminary data.</text>
</comment>
<feature type="region of interest" description="Disordered" evidence="1">
    <location>
        <begin position="80"/>
        <end position="106"/>
    </location>
</feature>
<feature type="region of interest" description="Disordered" evidence="1">
    <location>
        <begin position="237"/>
        <end position="477"/>
    </location>
</feature>
<organism evidence="2 3">
    <name type="scientific">Tieghemiomyces parasiticus</name>
    <dbReference type="NCBI Taxonomy" id="78921"/>
    <lineage>
        <taxon>Eukaryota</taxon>
        <taxon>Fungi</taxon>
        <taxon>Fungi incertae sedis</taxon>
        <taxon>Zoopagomycota</taxon>
        <taxon>Kickxellomycotina</taxon>
        <taxon>Dimargaritomycetes</taxon>
        <taxon>Dimargaritales</taxon>
        <taxon>Dimargaritaceae</taxon>
        <taxon>Tieghemiomyces</taxon>
    </lineage>
</organism>
<feature type="compositionally biased region" description="Basic and acidic residues" evidence="1">
    <location>
        <begin position="263"/>
        <end position="285"/>
    </location>
</feature>
<feature type="compositionally biased region" description="Low complexity" evidence="1">
    <location>
        <begin position="445"/>
        <end position="458"/>
    </location>
</feature>
<feature type="compositionally biased region" description="Basic and acidic residues" evidence="1">
    <location>
        <begin position="332"/>
        <end position="375"/>
    </location>
</feature>
<sequence>MTDFAPLASRAPPSTTPGISMAPFRPGLVSSPAAGGAVRPPRPSFTERIRRFRATHPTGPTAPHGDYTLAVFVRAAPVARTSPLPSGGTAAVTTTDTSPFPIASPSPLADAVYREMYARPRPGATSGSNPPARDARRHSLSTHRGPNSTASRPAPHASAPSLKDVLREIELMRSTQCPPLLSPNLPSLDYLPSPEPTIPSTEPAPPSPEPVPPPPPAPAHRVLATLIVKLRLPPALIRAPPRPAPRVRSPTPAPVPRLSPAKRSREDRRAETSVGSDHRDTVDRQRQRRRLSNPSPPPSKSVGAATQATPPTSSRSRNERRPRSSRSPVRSTADRNRRSDTPSRPRGRGDQDDERERDRDRDRDRTREREQEHVAARPRSTATAHGDDGSSDAERRPRRRPQDRPVSRDRAEVTPPRPTSRVSISDYQRRRATGESAPAVPVQPTKAAASTTTPTRAAIPKPAPSRPATASTTSSYNPERSPVFVWGRLYKRSSVELEKHARGASQKRKVVLQAVQAAICFVMHYHAAGASVRVQHDLANWISSVGYLDYVLAISRKNDISAFVGLFQQLRAIILQHMAQLSQRQAQDALGSPGDSEALSQAVRNAHRYGQEARQRWLDGSTLFNLRTLMTDFPGTWQLCRDGAAAADTAFTEYRQRLTSVVAHAPVTWPLSAYSTIPEVVGFIECVLFEYAHIHHLEFQEHPWPKS</sequence>